<dbReference type="SUPFAM" id="SSF57850">
    <property type="entry name" value="RING/U-box"/>
    <property type="match status" value="1"/>
</dbReference>
<feature type="compositionally biased region" description="Basic and acidic residues" evidence="5">
    <location>
        <begin position="321"/>
        <end position="331"/>
    </location>
</feature>
<dbReference type="InterPro" id="IPR001841">
    <property type="entry name" value="Znf_RING"/>
</dbReference>
<name>A0AAU9RTG9_THLAR</name>
<feature type="domain" description="RING-type" evidence="6">
    <location>
        <begin position="163"/>
        <end position="203"/>
    </location>
</feature>
<dbReference type="Gene3D" id="3.30.40.10">
    <property type="entry name" value="Zinc/RING finger domain, C3HC4 (zinc finger)"/>
    <property type="match status" value="1"/>
</dbReference>
<accession>A0AAU9RTG9</accession>
<organism evidence="7 8">
    <name type="scientific">Thlaspi arvense</name>
    <name type="common">Field penny-cress</name>
    <dbReference type="NCBI Taxonomy" id="13288"/>
    <lineage>
        <taxon>Eukaryota</taxon>
        <taxon>Viridiplantae</taxon>
        <taxon>Streptophyta</taxon>
        <taxon>Embryophyta</taxon>
        <taxon>Tracheophyta</taxon>
        <taxon>Spermatophyta</taxon>
        <taxon>Magnoliopsida</taxon>
        <taxon>eudicotyledons</taxon>
        <taxon>Gunneridae</taxon>
        <taxon>Pentapetalae</taxon>
        <taxon>rosids</taxon>
        <taxon>malvids</taxon>
        <taxon>Brassicales</taxon>
        <taxon>Brassicaceae</taxon>
        <taxon>Thlaspideae</taxon>
        <taxon>Thlaspi</taxon>
    </lineage>
</organism>
<evidence type="ECO:0000256" key="5">
    <source>
        <dbReference type="SAM" id="MobiDB-lite"/>
    </source>
</evidence>
<feature type="compositionally biased region" description="Acidic residues" evidence="5">
    <location>
        <begin position="44"/>
        <end position="53"/>
    </location>
</feature>
<protein>
    <recommendedName>
        <fullName evidence="6">RING-type domain-containing protein</fullName>
    </recommendedName>
</protein>
<proteinExistence type="predicted"/>
<dbReference type="InterPro" id="IPR013083">
    <property type="entry name" value="Znf_RING/FYVE/PHD"/>
</dbReference>
<evidence type="ECO:0000256" key="1">
    <source>
        <dbReference type="ARBA" id="ARBA00022723"/>
    </source>
</evidence>
<keyword evidence="2 4" id="KW-0863">Zinc-finger</keyword>
<sequence>QKKKKRERERERERDVEREERDRDRERSLPPTMPENKSFSAAEIPDEEEEEEEKDQRRDGFNPEAEENEGEDLGERVEKKDEDEGNGEKDEEEVKRDEADEAEAEEEEEDKEDDEDDAGGEEEDEEEEEVEEDSKERSPSSTPGDQSENMDIDLGEIRKDVQCPICLGIIKKTRTVMECLHRFCRECIDKSMRLGNNECPACRKHCASRRSLRDDPKFDALIAALFENIDSYEEEELAFHEDDKARNKQIQASIAQISQRQSEALVKRRSFGKEAAVLMRSQRSGSGSRRRRNCRNMEQNTLEAHDDENNDDNNGGGGKDSSSDERGAEVRLRKRRKRFTGRSTQHPSSSGANNINANCADNDTEACRESKGVSTGLVWNPEILAWGRGGTRSNTRHGNNTPGGSSKSVRNARVSRLVEYLRSNVDGNSVELDIHLKLVSLDTKCVPDLLQPYLCCRPTLLVKQLREFVALQTNLKTEEVDLLVTRRLGGEDNKAIENLPVVTSDSAAASEDETMQSLEDDETLSKLKLDFISSHEQHLLTRKSKPSEEAWSLKDVLQT</sequence>
<feature type="compositionally biased region" description="Polar residues" evidence="5">
    <location>
        <begin position="391"/>
        <end position="409"/>
    </location>
</feature>
<keyword evidence="3" id="KW-0862">Zinc</keyword>
<dbReference type="InterPro" id="IPR044592">
    <property type="entry name" value="RING1A/B"/>
</dbReference>
<dbReference type="PROSITE" id="PS50089">
    <property type="entry name" value="ZF_RING_2"/>
    <property type="match status" value="1"/>
</dbReference>
<evidence type="ECO:0000313" key="7">
    <source>
        <dbReference type="EMBL" id="CAH2046501.1"/>
    </source>
</evidence>
<dbReference type="PANTHER" id="PTHR46537">
    <property type="entry name" value="OS11G0578200 PROTEIN"/>
    <property type="match status" value="1"/>
</dbReference>
<dbReference type="EMBL" id="OU466858">
    <property type="protein sequence ID" value="CAH2046501.1"/>
    <property type="molecule type" value="Genomic_DNA"/>
</dbReference>
<reference evidence="7 8" key="1">
    <citation type="submission" date="2022-03" db="EMBL/GenBank/DDBJ databases">
        <authorList>
            <person name="Nunn A."/>
            <person name="Chopra R."/>
            <person name="Nunn A."/>
            <person name="Contreras Garrido A."/>
        </authorList>
    </citation>
    <scope>NUCLEOTIDE SEQUENCE [LARGE SCALE GENOMIC DNA]</scope>
</reference>
<feature type="region of interest" description="Disordered" evidence="5">
    <location>
        <begin position="388"/>
        <end position="410"/>
    </location>
</feature>
<dbReference type="SMART" id="SM00184">
    <property type="entry name" value="RING"/>
    <property type="match status" value="1"/>
</dbReference>
<dbReference type="InterPro" id="IPR017907">
    <property type="entry name" value="Znf_RING_CS"/>
</dbReference>
<feature type="region of interest" description="Disordered" evidence="5">
    <location>
        <begin position="301"/>
        <end position="357"/>
    </location>
</feature>
<evidence type="ECO:0000259" key="6">
    <source>
        <dbReference type="PROSITE" id="PS50089"/>
    </source>
</evidence>
<dbReference type="AlphaFoldDB" id="A0AAU9RTG9"/>
<evidence type="ECO:0000256" key="2">
    <source>
        <dbReference type="ARBA" id="ARBA00022771"/>
    </source>
</evidence>
<evidence type="ECO:0000313" key="8">
    <source>
        <dbReference type="Proteomes" id="UP000836841"/>
    </source>
</evidence>
<keyword evidence="1" id="KW-0479">Metal-binding</keyword>
<dbReference type="PROSITE" id="PS00518">
    <property type="entry name" value="ZF_RING_1"/>
    <property type="match status" value="1"/>
</dbReference>
<feature type="non-terminal residue" evidence="7">
    <location>
        <position position="559"/>
    </location>
</feature>
<feature type="region of interest" description="Disordered" evidence="5">
    <location>
        <begin position="1"/>
        <end position="150"/>
    </location>
</feature>
<feature type="compositionally biased region" description="Polar residues" evidence="5">
    <location>
        <begin position="341"/>
        <end position="351"/>
    </location>
</feature>
<evidence type="ECO:0000256" key="4">
    <source>
        <dbReference type="PROSITE-ProRule" id="PRU00175"/>
    </source>
</evidence>
<dbReference type="Pfam" id="PF13923">
    <property type="entry name" value="zf-C3HC4_2"/>
    <property type="match status" value="1"/>
</dbReference>
<dbReference type="GO" id="GO:0008270">
    <property type="term" value="F:zinc ion binding"/>
    <property type="evidence" value="ECO:0007669"/>
    <property type="project" value="UniProtKB-KW"/>
</dbReference>
<gene>
    <name evidence="7" type="ORF">TAV2_LOCUS7776</name>
</gene>
<keyword evidence="8" id="KW-1185">Reference proteome</keyword>
<feature type="compositionally biased region" description="Basic and acidic residues" evidence="5">
    <location>
        <begin position="73"/>
        <end position="98"/>
    </location>
</feature>
<dbReference type="Proteomes" id="UP000836841">
    <property type="component" value="Chromosome 2"/>
</dbReference>
<dbReference type="PANTHER" id="PTHR46537:SF9">
    <property type="entry name" value="E3 UBIQUITIN-PROTEIN LIGASE RING1A-RELATED"/>
    <property type="match status" value="1"/>
</dbReference>
<feature type="compositionally biased region" description="Acidic residues" evidence="5">
    <location>
        <begin position="99"/>
        <end position="133"/>
    </location>
</feature>
<feature type="compositionally biased region" description="Basic and acidic residues" evidence="5">
    <location>
        <begin position="8"/>
        <end position="28"/>
    </location>
</feature>
<evidence type="ECO:0000256" key="3">
    <source>
        <dbReference type="ARBA" id="ARBA00022833"/>
    </source>
</evidence>
<feature type="non-terminal residue" evidence="7">
    <location>
        <position position="1"/>
    </location>
</feature>
<dbReference type="CDD" id="cd16531">
    <property type="entry name" value="RING-HC_RING1-like"/>
    <property type="match status" value="1"/>
</dbReference>